<sequence length="131" mass="15885">MKEDKLRQKVFENNWYTRQNRPKISETNSSIVEIKIELYFEYISATKIEKHVMEIFRPTDPFYFKIDCINDECLHSTLDLEPEIRNMLYEKQETRTGEKLCEGYNNYTQYLYKGNSCLATMKYFITIIYNK</sequence>
<comment type="caution">
    <text evidence="1">The sequence shown here is derived from an EMBL/GenBank/DDBJ whole genome shotgun (WGS) entry which is preliminary data.</text>
</comment>
<proteinExistence type="predicted"/>
<accession>A0ABW7N699</accession>
<evidence type="ECO:0000313" key="2">
    <source>
        <dbReference type="Proteomes" id="UP001610063"/>
    </source>
</evidence>
<dbReference type="EMBL" id="JBIPKE010000010">
    <property type="protein sequence ID" value="MFH6982189.1"/>
    <property type="molecule type" value="Genomic_DNA"/>
</dbReference>
<keyword evidence="2" id="KW-1185">Reference proteome</keyword>
<gene>
    <name evidence="1" type="ORF">ACHKAR_02010</name>
</gene>
<name>A0ABW7N699_9BACT</name>
<protein>
    <submittedName>
        <fullName evidence="1">Uncharacterized protein</fullName>
    </submittedName>
</protein>
<dbReference type="Proteomes" id="UP001610063">
    <property type="component" value="Unassembled WGS sequence"/>
</dbReference>
<evidence type="ECO:0000313" key="1">
    <source>
        <dbReference type="EMBL" id="MFH6982189.1"/>
    </source>
</evidence>
<organism evidence="1 2">
    <name type="scientific">Marinoscillum luteum</name>
    <dbReference type="NCBI Taxonomy" id="861051"/>
    <lineage>
        <taxon>Bacteria</taxon>
        <taxon>Pseudomonadati</taxon>
        <taxon>Bacteroidota</taxon>
        <taxon>Cytophagia</taxon>
        <taxon>Cytophagales</taxon>
        <taxon>Reichenbachiellaceae</taxon>
        <taxon>Marinoscillum</taxon>
    </lineage>
</organism>
<dbReference type="RefSeq" id="WP_395415955.1">
    <property type="nucleotide sequence ID" value="NZ_JBIPKE010000010.1"/>
</dbReference>
<reference evidence="1 2" key="1">
    <citation type="journal article" date="2013" name="Int. J. Syst. Evol. Microbiol.">
        <title>Marinoscillum luteum sp. nov., isolated from marine sediment.</title>
        <authorList>
            <person name="Cha I.T."/>
            <person name="Park S.J."/>
            <person name="Kim S.J."/>
            <person name="Kim J.G."/>
            <person name="Jung M.Y."/>
            <person name="Shin K.S."/>
            <person name="Kwon K.K."/>
            <person name="Yang S.H."/>
            <person name="Seo Y.S."/>
            <person name="Rhee S.K."/>
        </authorList>
    </citation>
    <scope>NUCLEOTIDE SEQUENCE [LARGE SCALE GENOMIC DNA]</scope>
    <source>
        <strain evidence="1 2">KCTC 23939</strain>
    </source>
</reference>